<evidence type="ECO:0000256" key="5">
    <source>
        <dbReference type="ARBA" id="ARBA00023242"/>
    </source>
</evidence>
<evidence type="ECO:0000256" key="6">
    <source>
        <dbReference type="SAM" id="MobiDB-lite"/>
    </source>
</evidence>
<keyword evidence="2" id="KW-0805">Transcription regulation</keyword>
<evidence type="ECO:0000259" key="7">
    <source>
        <dbReference type="PROSITE" id="PS50066"/>
    </source>
</evidence>
<proteinExistence type="predicted"/>
<comment type="subcellular location">
    <subcellularLocation>
        <location evidence="1">Nucleus</location>
    </subcellularLocation>
</comment>
<feature type="region of interest" description="Disordered" evidence="6">
    <location>
        <begin position="191"/>
        <end position="227"/>
    </location>
</feature>
<feature type="domain" description="MADS-box" evidence="7">
    <location>
        <begin position="1"/>
        <end position="47"/>
    </location>
</feature>
<evidence type="ECO:0000313" key="8">
    <source>
        <dbReference type="EMBL" id="KAK6162533.1"/>
    </source>
</evidence>
<evidence type="ECO:0000313" key="9">
    <source>
        <dbReference type="Proteomes" id="UP001318860"/>
    </source>
</evidence>
<organism evidence="8 9">
    <name type="scientific">Rehmannia glutinosa</name>
    <name type="common">Chinese foxglove</name>
    <dbReference type="NCBI Taxonomy" id="99300"/>
    <lineage>
        <taxon>Eukaryota</taxon>
        <taxon>Viridiplantae</taxon>
        <taxon>Streptophyta</taxon>
        <taxon>Embryophyta</taxon>
        <taxon>Tracheophyta</taxon>
        <taxon>Spermatophyta</taxon>
        <taxon>Magnoliopsida</taxon>
        <taxon>eudicotyledons</taxon>
        <taxon>Gunneridae</taxon>
        <taxon>Pentapetalae</taxon>
        <taxon>asterids</taxon>
        <taxon>lamiids</taxon>
        <taxon>Lamiales</taxon>
        <taxon>Orobanchaceae</taxon>
        <taxon>Rehmannieae</taxon>
        <taxon>Rehmannia</taxon>
    </lineage>
</organism>
<dbReference type="PROSITE" id="PS50066">
    <property type="entry name" value="MADS_BOX_2"/>
    <property type="match status" value="1"/>
</dbReference>
<name>A0ABR0XTU9_REHGL</name>
<dbReference type="InterPro" id="IPR002100">
    <property type="entry name" value="TF_MADSbox"/>
</dbReference>
<reference evidence="8 9" key="1">
    <citation type="journal article" date="2021" name="Comput. Struct. Biotechnol. J.">
        <title>De novo genome assembly of the potent medicinal plant Rehmannia glutinosa using nanopore technology.</title>
        <authorList>
            <person name="Ma L."/>
            <person name="Dong C."/>
            <person name="Song C."/>
            <person name="Wang X."/>
            <person name="Zheng X."/>
            <person name="Niu Y."/>
            <person name="Chen S."/>
            <person name="Feng W."/>
        </authorList>
    </citation>
    <scope>NUCLEOTIDE SEQUENCE [LARGE SCALE GENOMIC DNA]</scope>
    <source>
        <strain evidence="8">DH-2019</strain>
    </source>
</reference>
<dbReference type="CDD" id="cd00266">
    <property type="entry name" value="MADS_SRF_like"/>
    <property type="match status" value="1"/>
</dbReference>
<sequence length="227" mass="26169">MARKKIKHTQIPNERVRKSTLKKRLESLYKKANELSILCDVEMFIVIHNPNEGNSTLWPSQEKAMNGILKFLTFPEKERLKKMVLQEKFLSEKVQDMAETLLNLQNKNDETEMGFLMNQLIIGKTFDELDSGQLNGLYHFVDEKLKKLKNRSDEIDETRNSGPFARTSIIKPMDNMSGDMFFSGTMAGIQKNLGPEPTEVMSSFTEGNQGGLLDEFNQEERDLEKER</sequence>
<dbReference type="InterPro" id="IPR033897">
    <property type="entry name" value="SRF-like_MADS-box"/>
</dbReference>
<evidence type="ECO:0000256" key="2">
    <source>
        <dbReference type="ARBA" id="ARBA00023015"/>
    </source>
</evidence>
<keyword evidence="5" id="KW-0539">Nucleus</keyword>
<dbReference type="Pfam" id="PF00319">
    <property type="entry name" value="SRF-TF"/>
    <property type="match status" value="1"/>
</dbReference>
<keyword evidence="3" id="KW-0238">DNA-binding</keyword>
<accession>A0ABR0XTU9</accession>
<dbReference type="PANTHER" id="PTHR11945:SF534">
    <property type="entry name" value="MYOCYTE-SPECIFIC ENHANCER FACTOR 2"/>
    <property type="match status" value="1"/>
</dbReference>
<evidence type="ECO:0000256" key="4">
    <source>
        <dbReference type="ARBA" id="ARBA00023163"/>
    </source>
</evidence>
<keyword evidence="4" id="KW-0804">Transcription</keyword>
<feature type="compositionally biased region" description="Basic and acidic residues" evidence="6">
    <location>
        <begin position="218"/>
        <end position="227"/>
    </location>
</feature>
<keyword evidence="9" id="KW-1185">Reference proteome</keyword>
<dbReference type="EMBL" id="JABTTQ020000002">
    <property type="protein sequence ID" value="KAK6162533.1"/>
    <property type="molecule type" value="Genomic_DNA"/>
</dbReference>
<dbReference type="SUPFAM" id="SSF55455">
    <property type="entry name" value="SRF-like"/>
    <property type="match status" value="1"/>
</dbReference>
<gene>
    <name evidence="8" type="ORF">DH2020_002374</name>
</gene>
<dbReference type="Gene3D" id="3.40.1810.10">
    <property type="entry name" value="Transcription factor, MADS-box"/>
    <property type="match status" value="1"/>
</dbReference>
<dbReference type="Proteomes" id="UP001318860">
    <property type="component" value="Unassembled WGS sequence"/>
</dbReference>
<evidence type="ECO:0000256" key="1">
    <source>
        <dbReference type="ARBA" id="ARBA00004123"/>
    </source>
</evidence>
<protein>
    <recommendedName>
        <fullName evidence="7">MADS-box domain-containing protein</fullName>
    </recommendedName>
</protein>
<dbReference type="PANTHER" id="PTHR11945">
    <property type="entry name" value="MADS BOX PROTEIN"/>
    <property type="match status" value="1"/>
</dbReference>
<dbReference type="SMART" id="SM00432">
    <property type="entry name" value="MADS"/>
    <property type="match status" value="1"/>
</dbReference>
<dbReference type="InterPro" id="IPR036879">
    <property type="entry name" value="TF_MADSbox_sf"/>
</dbReference>
<comment type="caution">
    <text evidence="8">The sequence shown here is derived from an EMBL/GenBank/DDBJ whole genome shotgun (WGS) entry which is preliminary data.</text>
</comment>
<dbReference type="PRINTS" id="PR00404">
    <property type="entry name" value="MADSDOMAIN"/>
</dbReference>
<evidence type="ECO:0000256" key="3">
    <source>
        <dbReference type="ARBA" id="ARBA00023125"/>
    </source>
</evidence>